<evidence type="ECO:0000313" key="2">
    <source>
        <dbReference type="Proteomes" id="UP000199029"/>
    </source>
</evidence>
<keyword evidence="2" id="KW-1185">Reference proteome</keyword>
<protein>
    <submittedName>
        <fullName evidence="1">Uncharacterized protein</fullName>
    </submittedName>
</protein>
<dbReference type="Proteomes" id="UP000199029">
    <property type="component" value="Unassembled WGS sequence"/>
</dbReference>
<organism evidence="1 2">
    <name type="scientific">Hymenobacter arizonensis</name>
    <name type="common">Siccationidurans arizonensis</name>
    <dbReference type="NCBI Taxonomy" id="1227077"/>
    <lineage>
        <taxon>Bacteria</taxon>
        <taxon>Pseudomonadati</taxon>
        <taxon>Bacteroidota</taxon>
        <taxon>Cytophagia</taxon>
        <taxon>Cytophagales</taxon>
        <taxon>Hymenobacteraceae</taxon>
        <taxon>Hymenobacter</taxon>
    </lineage>
</organism>
<accession>A0A1I6BEV9</accession>
<dbReference type="AlphaFoldDB" id="A0A1I6BEV9"/>
<name>A0A1I6BEV9_HYMAR</name>
<dbReference type="EMBL" id="FOXS01000008">
    <property type="protein sequence ID" value="SFQ79419.1"/>
    <property type="molecule type" value="Genomic_DNA"/>
</dbReference>
<sequence>MSVMHLPRVMLRPVTTSARNGKAGILEALFHAFPSTACPTTTNAPDS</sequence>
<proteinExistence type="predicted"/>
<reference evidence="2" key="1">
    <citation type="submission" date="2016-10" db="EMBL/GenBank/DDBJ databases">
        <authorList>
            <person name="Varghese N."/>
            <person name="Submissions S."/>
        </authorList>
    </citation>
    <scope>NUCLEOTIDE SEQUENCE [LARGE SCALE GENOMIC DNA]</scope>
    <source>
        <strain evidence="2">OR362-8,ATCC BAA-1266,JCM 13504</strain>
    </source>
</reference>
<gene>
    <name evidence="1" type="ORF">SAMN04515668_4439</name>
</gene>
<evidence type="ECO:0000313" key="1">
    <source>
        <dbReference type="EMBL" id="SFQ79419.1"/>
    </source>
</evidence>